<accession>A0A1Q8SNH4</accession>
<dbReference type="PANTHER" id="PTHR43240:SF5">
    <property type="entry name" value="1,4-DIHYDROXY-2-NAPHTHOYL-COA THIOESTERASE 1"/>
    <property type="match status" value="1"/>
</dbReference>
<dbReference type="Proteomes" id="UP000186878">
    <property type="component" value="Unassembled WGS sequence"/>
</dbReference>
<comment type="similarity">
    <text evidence="1">Belongs to the thioesterase PaaI family.</text>
</comment>
<dbReference type="Gene3D" id="3.10.129.10">
    <property type="entry name" value="Hotdog Thioesterase"/>
    <property type="match status" value="1"/>
</dbReference>
<evidence type="ECO:0000313" key="5">
    <source>
        <dbReference type="Proteomes" id="UP000186878"/>
    </source>
</evidence>
<dbReference type="FunFam" id="3.10.129.10:FF:000002">
    <property type="entry name" value="1,4-dihydroxy-2-naphthoyl-CoA hydrolase"/>
    <property type="match status" value="1"/>
</dbReference>
<gene>
    <name evidence="4" type="ORF">BTW07_16770</name>
</gene>
<evidence type="ECO:0000256" key="2">
    <source>
        <dbReference type="ARBA" id="ARBA00022801"/>
    </source>
</evidence>
<name>A0A1Q8SNH4_9GAMM</name>
<evidence type="ECO:0000259" key="3">
    <source>
        <dbReference type="Pfam" id="PF03061"/>
    </source>
</evidence>
<dbReference type="STRING" id="404433.BTW07_16770"/>
<dbReference type="OrthoDB" id="9798208at2"/>
<dbReference type="InterPro" id="IPR006683">
    <property type="entry name" value="Thioestr_dom"/>
</dbReference>
<feature type="domain" description="Thioesterase" evidence="3">
    <location>
        <begin position="51"/>
        <end position="129"/>
    </location>
</feature>
<protein>
    <submittedName>
        <fullName evidence="4">Esterase</fullName>
    </submittedName>
</protein>
<dbReference type="SUPFAM" id="SSF54637">
    <property type="entry name" value="Thioesterase/thiol ester dehydrase-isomerase"/>
    <property type="match status" value="1"/>
</dbReference>
<dbReference type="AlphaFoldDB" id="A0A1Q8SNH4"/>
<dbReference type="GO" id="GO:0005829">
    <property type="term" value="C:cytosol"/>
    <property type="evidence" value="ECO:0007669"/>
    <property type="project" value="TreeGrafter"/>
</dbReference>
<sequence length="141" mass="15448">MPIWKRESSLEALTAECRNTLVSHVGIEFTELGEDCLRGRMPVDARTHQPYGLLHGGASVVLAETLGSIAANLCLADESKMAVGLDINANHVRAVREGWVEGCARPLHLGATTQLWEIRIEDERGRLVCMSRLTMAVVNRG</sequence>
<evidence type="ECO:0000313" key="4">
    <source>
        <dbReference type="EMBL" id="OLO02988.1"/>
    </source>
</evidence>
<dbReference type="Pfam" id="PF03061">
    <property type="entry name" value="4HBT"/>
    <property type="match status" value="1"/>
</dbReference>
<dbReference type="GO" id="GO:0061522">
    <property type="term" value="F:1,4-dihydroxy-2-naphthoyl-CoA thioesterase activity"/>
    <property type="evidence" value="ECO:0007669"/>
    <property type="project" value="TreeGrafter"/>
</dbReference>
<keyword evidence="5" id="KW-1185">Reference proteome</keyword>
<dbReference type="EMBL" id="MSDO01000026">
    <property type="protein sequence ID" value="OLO02988.1"/>
    <property type="molecule type" value="Genomic_DNA"/>
</dbReference>
<reference evidence="4 5" key="1">
    <citation type="submission" date="2016-12" db="EMBL/GenBank/DDBJ databases">
        <title>Draft genome sequences of strains Salinicola socius SMB35, Salinicola sp. MH3R3-1 and Chromohalobacter sp. SMB17 from the Verkhnekamsk potash mining region of Russia.</title>
        <authorList>
            <person name="Mavrodi D.V."/>
            <person name="Olsson B.E."/>
            <person name="Korsakova E.S."/>
            <person name="Pyankova A."/>
            <person name="Mavrodi O.V."/>
            <person name="Plotnikova E.G."/>
        </authorList>
    </citation>
    <scope>NUCLEOTIDE SEQUENCE [LARGE SCALE GENOMIC DNA]</scope>
    <source>
        <strain evidence="4 5">SMB35</strain>
    </source>
</reference>
<organism evidence="4 5">
    <name type="scientific">Salinicola socius</name>
    <dbReference type="NCBI Taxonomy" id="404433"/>
    <lineage>
        <taxon>Bacteria</taxon>
        <taxon>Pseudomonadati</taxon>
        <taxon>Pseudomonadota</taxon>
        <taxon>Gammaproteobacteria</taxon>
        <taxon>Oceanospirillales</taxon>
        <taxon>Halomonadaceae</taxon>
        <taxon>Salinicola</taxon>
    </lineage>
</organism>
<dbReference type="InterPro" id="IPR029069">
    <property type="entry name" value="HotDog_dom_sf"/>
</dbReference>
<dbReference type="RefSeq" id="WP_075571329.1">
    <property type="nucleotide sequence ID" value="NZ_MSDO01000026.1"/>
</dbReference>
<keyword evidence="2" id="KW-0378">Hydrolase</keyword>
<evidence type="ECO:0000256" key="1">
    <source>
        <dbReference type="ARBA" id="ARBA00008324"/>
    </source>
</evidence>
<comment type="caution">
    <text evidence="4">The sequence shown here is derived from an EMBL/GenBank/DDBJ whole genome shotgun (WGS) entry which is preliminary data.</text>
</comment>
<dbReference type="NCBIfam" id="TIGR00369">
    <property type="entry name" value="unchar_dom_1"/>
    <property type="match status" value="1"/>
</dbReference>
<dbReference type="PANTHER" id="PTHR43240">
    <property type="entry name" value="1,4-DIHYDROXY-2-NAPHTHOYL-COA THIOESTERASE 1"/>
    <property type="match status" value="1"/>
</dbReference>
<dbReference type="InterPro" id="IPR003736">
    <property type="entry name" value="PAAI_dom"/>
</dbReference>
<proteinExistence type="inferred from homology"/>
<dbReference type="CDD" id="cd03443">
    <property type="entry name" value="PaaI_thioesterase"/>
    <property type="match status" value="1"/>
</dbReference>